<accession>A0A3D9N620</accession>
<evidence type="ECO:0000313" key="2">
    <source>
        <dbReference type="Proteomes" id="UP000256919"/>
    </source>
</evidence>
<name>A0A3D9N620_9FLAO</name>
<gene>
    <name evidence="1" type="ORF">DFQ09_101145</name>
</gene>
<sequence>MKLSKVIMFSLTSMLLMNFQCNEDDVVLLPCGLEVVSNNEAYETAESDNFGVLNVDLSGDCLTVDVTTSGCDSNDWVLTLIDSGNIAESMPPQRYLKLTLFNNQVCLVVLEKAETFHLSSLRVDGTNEVLLNIEGLPESVLYAY</sequence>
<dbReference type="EMBL" id="QREI01000001">
    <property type="protein sequence ID" value="REE27315.1"/>
    <property type="molecule type" value="Genomic_DNA"/>
</dbReference>
<proteinExistence type="predicted"/>
<dbReference type="AlphaFoldDB" id="A0A3D9N620"/>
<comment type="caution">
    <text evidence="1">The sequence shown here is derived from an EMBL/GenBank/DDBJ whole genome shotgun (WGS) entry which is preliminary data.</text>
</comment>
<reference evidence="1 2" key="1">
    <citation type="submission" date="2018-07" db="EMBL/GenBank/DDBJ databases">
        <title>Genomic Encyclopedia of Type Strains, Phase III (KMG-III): the genomes of soil and plant-associated and newly described type strains.</title>
        <authorList>
            <person name="Whitman W."/>
        </authorList>
    </citation>
    <scope>NUCLEOTIDE SEQUENCE [LARGE SCALE GENOMIC DNA]</scope>
    <source>
        <strain evidence="1 2">CECT 7948</strain>
    </source>
</reference>
<dbReference type="RefSeq" id="WP_147298302.1">
    <property type="nucleotide sequence ID" value="NZ_QREI01000001.1"/>
</dbReference>
<evidence type="ECO:0000313" key="1">
    <source>
        <dbReference type="EMBL" id="REE27315.1"/>
    </source>
</evidence>
<dbReference type="Proteomes" id="UP000256919">
    <property type="component" value="Unassembled WGS sequence"/>
</dbReference>
<dbReference type="OrthoDB" id="1493159at2"/>
<organism evidence="1 2">
    <name type="scientific">Winogradskyella pacifica</name>
    <dbReference type="NCBI Taxonomy" id="664642"/>
    <lineage>
        <taxon>Bacteria</taxon>
        <taxon>Pseudomonadati</taxon>
        <taxon>Bacteroidota</taxon>
        <taxon>Flavobacteriia</taxon>
        <taxon>Flavobacteriales</taxon>
        <taxon>Flavobacteriaceae</taxon>
        <taxon>Winogradskyella</taxon>
    </lineage>
</organism>
<protein>
    <submittedName>
        <fullName evidence="1">Uncharacterized protein</fullName>
    </submittedName>
</protein>
<keyword evidence="2" id="KW-1185">Reference proteome</keyword>